<name>A0A9W4D8M5_BLUGR</name>
<sequence length="284" mass="33563">MAAALTSTFYFMKKDPLHLVEKPYELNYEPQVGQPRTNMTISPVKDLSVTDIRNSKSKYSFEKNGFEVVNIDSPLTHAEYDDETKVIEVYFSKVAEVLKKFLGAERVQVFDYMIRKCDKDFPIYTENFYKYKQPSSIVHVDTTPQQTRKLIERMNFNEAETLLKKRHQYINVWKPLRGPVEEWPLALCDPSSVEKSDYIARDYVEVDSYIETYHLYQRPSQKWYYLSNQTEQEAWVFLQSDSKPDSKMGVPHCSIPVRQNREHKGMLRESIEVRVLAFYDEEQT</sequence>
<evidence type="ECO:0000313" key="3">
    <source>
        <dbReference type="Proteomes" id="UP000683417"/>
    </source>
</evidence>
<protein>
    <submittedName>
        <fullName evidence="2">BgTH12-01314</fullName>
    </submittedName>
</protein>
<comment type="similarity">
    <text evidence="1">Belongs to the asaB hydroxylase/desaturase family.</text>
</comment>
<dbReference type="AlphaFoldDB" id="A0A9W4D8M5"/>
<dbReference type="PANTHER" id="PTHR34598">
    <property type="entry name" value="BLL6449 PROTEIN"/>
    <property type="match status" value="1"/>
</dbReference>
<evidence type="ECO:0000313" key="2">
    <source>
        <dbReference type="EMBL" id="CAD6505827.1"/>
    </source>
</evidence>
<dbReference type="Proteomes" id="UP000683417">
    <property type="component" value="Unassembled WGS sequence"/>
</dbReference>
<proteinExistence type="inferred from homology"/>
<gene>
    <name evidence="2" type="ORF">BGTH12_LOCUS7185</name>
</gene>
<dbReference type="EMBL" id="CAJHIT010000009">
    <property type="protein sequence ID" value="CAD6505827.1"/>
    <property type="molecule type" value="Genomic_DNA"/>
</dbReference>
<dbReference type="InterPro" id="IPR044053">
    <property type="entry name" value="AsaB-like"/>
</dbReference>
<reference evidence="2" key="1">
    <citation type="submission" date="2020-10" db="EMBL/GenBank/DDBJ databases">
        <authorList>
            <person name="Muller C M."/>
        </authorList>
    </citation>
    <scope>NUCLEOTIDE SEQUENCE</scope>
    <source>
        <strain evidence="2">THUN-12</strain>
    </source>
</reference>
<comment type="caution">
    <text evidence="2">The sequence shown here is derived from an EMBL/GenBank/DDBJ whole genome shotgun (WGS) entry which is preliminary data.</text>
</comment>
<dbReference type="NCBIfam" id="NF041278">
    <property type="entry name" value="CmcJ_NvfI_EfuI"/>
    <property type="match status" value="1"/>
</dbReference>
<accession>A0A9W4D8M5</accession>
<evidence type="ECO:0000256" key="1">
    <source>
        <dbReference type="ARBA" id="ARBA00023604"/>
    </source>
</evidence>
<dbReference type="PANTHER" id="PTHR34598:SF3">
    <property type="entry name" value="OXIDOREDUCTASE AN1597"/>
    <property type="match status" value="1"/>
</dbReference>
<dbReference type="GO" id="GO:0016491">
    <property type="term" value="F:oxidoreductase activity"/>
    <property type="evidence" value="ECO:0007669"/>
    <property type="project" value="InterPro"/>
</dbReference>
<organism evidence="2 3">
    <name type="scientific">Blumeria graminis f. sp. triticale</name>
    <dbReference type="NCBI Taxonomy" id="1689686"/>
    <lineage>
        <taxon>Eukaryota</taxon>
        <taxon>Fungi</taxon>
        <taxon>Dikarya</taxon>
        <taxon>Ascomycota</taxon>
        <taxon>Pezizomycotina</taxon>
        <taxon>Leotiomycetes</taxon>
        <taxon>Erysiphales</taxon>
        <taxon>Erysiphaceae</taxon>
        <taxon>Blumeria</taxon>
    </lineage>
</organism>